<protein>
    <recommendedName>
        <fullName evidence="3">RecA family profile 1 domain-containing protein</fullName>
    </recommendedName>
</protein>
<evidence type="ECO:0000313" key="5">
    <source>
        <dbReference type="Proteomes" id="UP000774326"/>
    </source>
</evidence>
<dbReference type="Gene3D" id="3.40.50.300">
    <property type="entry name" value="P-loop containing nucleotide triphosphate hydrolases"/>
    <property type="match status" value="1"/>
</dbReference>
<proteinExistence type="predicted"/>
<dbReference type="GO" id="GO:0006312">
    <property type="term" value="P:mitotic recombination"/>
    <property type="evidence" value="ECO:0007669"/>
    <property type="project" value="TreeGrafter"/>
</dbReference>
<name>A0A9P8Q529_WICPI</name>
<gene>
    <name evidence="4" type="ORF">WICPIJ_005749</name>
</gene>
<keyword evidence="1" id="KW-0547">Nucleotide-binding</keyword>
<dbReference type="GO" id="GO:0005524">
    <property type="term" value="F:ATP binding"/>
    <property type="evidence" value="ECO:0007669"/>
    <property type="project" value="UniProtKB-KW"/>
</dbReference>
<dbReference type="InterPro" id="IPR027417">
    <property type="entry name" value="P-loop_NTPase"/>
</dbReference>
<evidence type="ECO:0000256" key="2">
    <source>
        <dbReference type="ARBA" id="ARBA00022840"/>
    </source>
</evidence>
<dbReference type="SUPFAM" id="SSF52540">
    <property type="entry name" value="P-loop containing nucleoside triphosphate hydrolases"/>
    <property type="match status" value="1"/>
</dbReference>
<comment type="caution">
    <text evidence="4">The sequence shown here is derived from an EMBL/GenBank/DDBJ whole genome shotgun (WGS) entry which is preliminary data.</text>
</comment>
<evidence type="ECO:0000259" key="3">
    <source>
        <dbReference type="PROSITE" id="PS50162"/>
    </source>
</evidence>
<feature type="domain" description="RecA family profile 1" evidence="3">
    <location>
        <begin position="79"/>
        <end position="242"/>
    </location>
</feature>
<dbReference type="PANTHER" id="PTHR22942:SF66">
    <property type="entry name" value="RE19845P"/>
    <property type="match status" value="1"/>
</dbReference>
<organism evidence="4 5">
    <name type="scientific">Wickerhamomyces pijperi</name>
    <name type="common">Yeast</name>
    <name type="synonym">Pichia pijperi</name>
    <dbReference type="NCBI Taxonomy" id="599730"/>
    <lineage>
        <taxon>Eukaryota</taxon>
        <taxon>Fungi</taxon>
        <taxon>Dikarya</taxon>
        <taxon>Ascomycota</taxon>
        <taxon>Saccharomycotina</taxon>
        <taxon>Saccharomycetes</taxon>
        <taxon>Phaffomycetales</taxon>
        <taxon>Wickerhamomycetaceae</taxon>
        <taxon>Wickerhamomyces</taxon>
    </lineage>
</organism>
<dbReference type="GO" id="GO:0042148">
    <property type="term" value="P:DNA strand invasion"/>
    <property type="evidence" value="ECO:0007669"/>
    <property type="project" value="TreeGrafter"/>
</dbReference>
<accession>A0A9P8Q529</accession>
<dbReference type="GO" id="GO:0000730">
    <property type="term" value="P:DNA recombinase assembly"/>
    <property type="evidence" value="ECO:0007669"/>
    <property type="project" value="TreeGrafter"/>
</dbReference>
<dbReference type="PROSITE" id="PS50162">
    <property type="entry name" value="RECA_2"/>
    <property type="match status" value="1"/>
</dbReference>
<dbReference type="InterPro" id="IPR020588">
    <property type="entry name" value="RecA_ATP-bd"/>
</dbReference>
<dbReference type="GO" id="GO:0140664">
    <property type="term" value="F:ATP-dependent DNA damage sensor activity"/>
    <property type="evidence" value="ECO:0007669"/>
    <property type="project" value="InterPro"/>
</dbReference>
<keyword evidence="5" id="KW-1185">Reference proteome</keyword>
<dbReference type="InterPro" id="IPR013632">
    <property type="entry name" value="Rad51_C"/>
</dbReference>
<dbReference type="GO" id="GO:0061982">
    <property type="term" value="P:meiosis I cell cycle process"/>
    <property type="evidence" value="ECO:0007669"/>
    <property type="project" value="UniProtKB-ARBA"/>
</dbReference>
<reference evidence="4" key="2">
    <citation type="submission" date="2021-01" db="EMBL/GenBank/DDBJ databases">
        <authorList>
            <person name="Schikora-Tamarit M.A."/>
        </authorList>
    </citation>
    <scope>NUCLEOTIDE SEQUENCE</scope>
    <source>
        <strain evidence="4">CBS2887</strain>
    </source>
</reference>
<dbReference type="EMBL" id="JAEUBG010003196">
    <property type="protein sequence ID" value="KAH3683280.1"/>
    <property type="molecule type" value="Genomic_DNA"/>
</dbReference>
<dbReference type="GO" id="GO:0003690">
    <property type="term" value="F:double-stranded DNA binding"/>
    <property type="evidence" value="ECO:0007669"/>
    <property type="project" value="TreeGrafter"/>
</dbReference>
<reference evidence="4" key="1">
    <citation type="journal article" date="2021" name="Open Biol.">
        <title>Shared evolutionary footprints suggest mitochondrial oxidative damage underlies multiple complex I losses in fungi.</title>
        <authorList>
            <person name="Schikora-Tamarit M.A."/>
            <person name="Marcet-Houben M."/>
            <person name="Nosek J."/>
            <person name="Gabaldon T."/>
        </authorList>
    </citation>
    <scope>NUCLEOTIDE SEQUENCE</scope>
    <source>
        <strain evidence="4">CBS2887</strain>
    </source>
</reference>
<dbReference type="AlphaFoldDB" id="A0A9P8Q529"/>
<evidence type="ECO:0000313" key="4">
    <source>
        <dbReference type="EMBL" id="KAH3683280.1"/>
    </source>
</evidence>
<evidence type="ECO:0000256" key="1">
    <source>
        <dbReference type="ARBA" id="ARBA00022741"/>
    </source>
</evidence>
<dbReference type="Proteomes" id="UP000774326">
    <property type="component" value="Unassembled WGS sequence"/>
</dbReference>
<sequence length="350" mass="39777">MDFYDQFPNSPLNFDENFESLFQIFSQHKVTLFELLTLPTDEILKKTTGSISVIQLKLLISLLKAELFAKFNPQPPQQDHLLISTGLNKVDAELLGGLSGLVEIFGESSTGKSQMCFQMMKTTSSSGHKCVYISTEGGNFQSERLLQMGADLKNIFMINCHDLESQDHIINYQLPILLKQHTDIRLVIVDSISHHIRVELNPSQSNYFQDYVKTQNYISKLSKRLLSYIDTYNVTILLTNQISSKPVKKMVNSKLKMLGFDYQLGWLVGLSADETTAVQENIVDDIKIPTIGLNLWNSCNTRICLRKRYGEVQTKRSIILYHETQPSGSPSNFFNEIQFQITGNGLECIE</sequence>
<dbReference type="Pfam" id="PF08423">
    <property type="entry name" value="Rad51"/>
    <property type="match status" value="1"/>
</dbReference>
<dbReference type="GO" id="GO:0003697">
    <property type="term" value="F:single-stranded DNA binding"/>
    <property type="evidence" value="ECO:0007669"/>
    <property type="project" value="TreeGrafter"/>
</dbReference>
<dbReference type="GO" id="GO:0000150">
    <property type="term" value="F:DNA strand exchange activity"/>
    <property type="evidence" value="ECO:0007669"/>
    <property type="project" value="TreeGrafter"/>
</dbReference>
<dbReference type="PANTHER" id="PTHR22942">
    <property type="entry name" value="RECA/RAD51/RADA DNA STRAND-PAIRING FAMILY MEMBER"/>
    <property type="match status" value="1"/>
</dbReference>
<dbReference type="OrthoDB" id="1861185at2759"/>
<keyword evidence="2" id="KW-0067">ATP-binding</keyword>